<sequence>MSLILYWQAPKIFGAKPFNFSELVIWFDNLSESFKTAIISSLLTIIGFLIAFQSATKNWKDQLVANIRLDASNNIDLIYTRISELINSIKIYADMNLQIVEKIGAGGDLNEIANDIRYITSQNEKFLSERQELSILHGQAYQLIGRYSIIFMSTLNSFDQINKNNEFVKLVADRMWVLVPVLDFSNPKFVEHYLSFVNVEKYSDLAQQCSETYTYVTTMAGNVRGKLTGRFMEFNLSLFYNLLKNGWAFTDYWFKVKKIGKKVSNKSINID</sequence>
<dbReference type="AlphaFoldDB" id="A0A5K7ZIR1"/>
<organism evidence="1 2">
    <name type="scientific">Desulfosarcina ovata subsp. sediminis</name>
    <dbReference type="NCBI Taxonomy" id="885957"/>
    <lineage>
        <taxon>Bacteria</taxon>
        <taxon>Pseudomonadati</taxon>
        <taxon>Thermodesulfobacteriota</taxon>
        <taxon>Desulfobacteria</taxon>
        <taxon>Desulfobacterales</taxon>
        <taxon>Desulfosarcinaceae</taxon>
        <taxon>Desulfosarcina</taxon>
    </lineage>
</organism>
<name>A0A5K7ZIR1_9BACT</name>
<protein>
    <submittedName>
        <fullName evidence="1">Uncharacterized protein</fullName>
    </submittedName>
</protein>
<evidence type="ECO:0000313" key="1">
    <source>
        <dbReference type="EMBL" id="BBO79629.1"/>
    </source>
</evidence>
<proteinExistence type="predicted"/>
<dbReference type="KEGG" id="dov:DSCO28_01950"/>
<evidence type="ECO:0000313" key="2">
    <source>
        <dbReference type="Proteomes" id="UP000425960"/>
    </source>
</evidence>
<gene>
    <name evidence="1" type="ORF">DSCO28_01950</name>
</gene>
<accession>A0A5K7ZIR1</accession>
<dbReference type="Proteomes" id="UP000425960">
    <property type="component" value="Chromosome"/>
</dbReference>
<dbReference type="EMBL" id="AP021876">
    <property type="protein sequence ID" value="BBO79629.1"/>
    <property type="molecule type" value="Genomic_DNA"/>
</dbReference>
<reference evidence="1 2" key="1">
    <citation type="submission" date="2019-11" db="EMBL/GenBank/DDBJ databases">
        <title>Comparative genomics of hydrocarbon-degrading Desulfosarcina strains.</title>
        <authorList>
            <person name="Watanabe M."/>
            <person name="Kojima H."/>
            <person name="Fukui M."/>
        </authorList>
    </citation>
    <scope>NUCLEOTIDE SEQUENCE [LARGE SCALE GENOMIC DNA]</scope>
    <source>
        <strain evidence="1 2">28bB2T</strain>
    </source>
</reference>